<name>A0A9D1JJ26_9FIRM</name>
<organism evidence="3 4">
    <name type="scientific">Candidatus Limivivens intestinipullorum</name>
    <dbReference type="NCBI Taxonomy" id="2840858"/>
    <lineage>
        <taxon>Bacteria</taxon>
        <taxon>Bacillati</taxon>
        <taxon>Bacillota</taxon>
        <taxon>Clostridia</taxon>
        <taxon>Lachnospirales</taxon>
        <taxon>Lachnospiraceae</taxon>
        <taxon>Lachnospiraceae incertae sedis</taxon>
        <taxon>Candidatus Limivivens</taxon>
    </lineage>
</organism>
<dbReference type="AlphaFoldDB" id="A0A9D1JJ26"/>
<dbReference type="PANTHER" id="PTHR30535:SF34">
    <property type="entry name" value="MOLYBDATE-BINDING PROTEIN MOLA"/>
    <property type="match status" value="1"/>
</dbReference>
<reference evidence="3" key="1">
    <citation type="submission" date="2020-10" db="EMBL/GenBank/DDBJ databases">
        <authorList>
            <person name="Gilroy R."/>
        </authorList>
    </citation>
    <scope>NUCLEOTIDE SEQUENCE</scope>
    <source>
        <strain evidence="3">CHK190-19873</strain>
    </source>
</reference>
<feature type="domain" description="Fe/B12 periplasmic-binding" evidence="2">
    <location>
        <begin position="55"/>
        <end position="333"/>
    </location>
</feature>
<proteinExistence type="inferred from homology"/>
<dbReference type="PROSITE" id="PS50983">
    <property type="entry name" value="FE_B12_PBP"/>
    <property type="match status" value="1"/>
</dbReference>
<dbReference type="Pfam" id="PF01497">
    <property type="entry name" value="Peripla_BP_2"/>
    <property type="match status" value="1"/>
</dbReference>
<evidence type="ECO:0000313" key="4">
    <source>
        <dbReference type="Proteomes" id="UP000823935"/>
    </source>
</evidence>
<dbReference type="EMBL" id="DVIQ01000023">
    <property type="protein sequence ID" value="HIS30736.1"/>
    <property type="molecule type" value="Genomic_DNA"/>
</dbReference>
<evidence type="ECO:0000256" key="1">
    <source>
        <dbReference type="ARBA" id="ARBA00008814"/>
    </source>
</evidence>
<comment type="caution">
    <text evidence="3">The sequence shown here is derived from an EMBL/GenBank/DDBJ whole genome shotgun (WGS) entry which is preliminary data.</text>
</comment>
<dbReference type="InterPro" id="IPR002491">
    <property type="entry name" value="ABC_transptr_periplasmic_BD"/>
</dbReference>
<dbReference type="Proteomes" id="UP000823935">
    <property type="component" value="Unassembled WGS sequence"/>
</dbReference>
<dbReference type="SUPFAM" id="SSF53807">
    <property type="entry name" value="Helical backbone' metal receptor"/>
    <property type="match status" value="1"/>
</dbReference>
<comment type="similarity">
    <text evidence="1">Belongs to the bacterial solute-binding protein 8 family.</text>
</comment>
<dbReference type="InterPro" id="IPR050902">
    <property type="entry name" value="ABC_Transporter_SBP"/>
</dbReference>
<evidence type="ECO:0000313" key="3">
    <source>
        <dbReference type="EMBL" id="HIS30736.1"/>
    </source>
</evidence>
<gene>
    <name evidence="3" type="ORF">IAB44_04180</name>
</gene>
<accession>A0A9D1JJ26</accession>
<sequence>MELSYAEQFSVDYYEGGFALITIGGTDRFLVVPEGAEAPEDLDGDIAVLRQPIENIYLVATSAMDLFAAIDGLDSIRLSGTSAENWYVDAAREAMEEGSIVYAGKYSAPDYELILSENCGLAVESTMINHTPEVQETLESFGIPVLVERSSYESHPLGRVEWMKLYGVLLGKEELAEEKFQEQQAMLESVESQENTGKTVAFFYITSVGYANVRKSGDYVSKMIELAGGNYIFQDLGGEENAMSTMNMEMEQFYAKARDADYIIYNSTIDGELQTIDQLLDKSALLADFKAVKEGNVWCTQKNMFQETTGIGTMIVDIHRMLTEEAPNLTELTYMYKLQ</sequence>
<protein>
    <submittedName>
        <fullName evidence="3">ABC transporter substrate-binding protein</fullName>
    </submittedName>
</protein>
<reference evidence="3" key="2">
    <citation type="journal article" date="2021" name="PeerJ">
        <title>Extensive microbial diversity within the chicken gut microbiome revealed by metagenomics and culture.</title>
        <authorList>
            <person name="Gilroy R."/>
            <person name="Ravi A."/>
            <person name="Getino M."/>
            <person name="Pursley I."/>
            <person name="Horton D.L."/>
            <person name="Alikhan N.F."/>
            <person name="Baker D."/>
            <person name="Gharbi K."/>
            <person name="Hall N."/>
            <person name="Watson M."/>
            <person name="Adriaenssens E.M."/>
            <person name="Foster-Nyarko E."/>
            <person name="Jarju S."/>
            <person name="Secka A."/>
            <person name="Antonio M."/>
            <person name="Oren A."/>
            <person name="Chaudhuri R.R."/>
            <person name="La Ragione R."/>
            <person name="Hildebrand F."/>
            <person name="Pallen M.J."/>
        </authorList>
    </citation>
    <scope>NUCLEOTIDE SEQUENCE</scope>
    <source>
        <strain evidence="3">CHK190-19873</strain>
    </source>
</reference>
<dbReference type="PANTHER" id="PTHR30535">
    <property type="entry name" value="VITAMIN B12-BINDING PROTEIN"/>
    <property type="match status" value="1"/>
</dbReference>
<dbReference type="Gene3D" id="3.40.50.1980">
    <property type="entry name" value="Nitrogenase molybdenum iron protein domain"/>
    <property type="match status" value="2"/>
</dbReference>
<evidence type="ECO:0000259" key="2">
    <source>
        <dbReference type="PROSITE" id="PS50983"/>
    </source>
</evidence>